<dbReference type="GO" id="GO:0022857">
    <property type="term" value="F:transmembrane transporter activity"/>
    <property type="evidence" value="ECO:0007669"/>
    <property type="project" value="TreeGrafter"/>
</dbReference>
<feature type="transmembrane region" description="Helical" evidence="7">
    <location>
        <begin position="451"/>
        <end position="471"/>
    </location>
</feature>
<sequence length="515" mass="54447">MLAVPLGGLVAPLVAARLRDFGTVSVSFEVVYRPLPALWTLLFTLAVTLLASLLAGRRALRIRPGDALGEALEEGGTLGRGRLFAGLSLLAVALVLAVLESAHLVDFGQPFGTMVVEFVRVCLVVAAVGLLAPWFVLAVGRLLRPLAARARRAGGFLAVANVVFNHRRFAGAASSLTLGVTLVGVVVAIQSFYDWRRADLAAAQIRADYVLTPANGNNVLAEELQRRLQGAEGASDVVGIRMLPINVRAEDRTSAQGSPPRMYGSLATGDLTRVLNLPVRGRPLSALGEREVAFSGSAAAGHQVRIGSRVRIRLPGATKDAVHTVAALYADTSELAKVVLPSPGPTGARLTPGRYAAIYVRGALDREAVTQAGATIASYDRPSYVLRKAAESAENNRLLPYVSALIALFCLVAAVNSLCLALLDRRREFAGMRQIGMRRDQVMWMVCRENVLTVLPILTLALLAVAAVASVNAMVEGAGPAVMVSFIPFGWLVPRGAGALVGVLLVVRAALRQEG</sequence>
<feature type="domain" description="ABC3 transporter permease C-terminal" evidence="8">
    <location>
        <begin position="402"/>
        <end position="493"/>
    </location>
</feature>
<comment type="subcellular location">
    <subcellularLocation>
        <location evidence="1">Cell membrane</location>
        <topology evidence="1">Multi-pass membrane protein</topology>
    </subcellularLocation>
</comment>
<dbReference type="AlphaFoldDB" id="A0A5S4G9F3"/>
<reference evidence="9 10" key="1">
    <citation type="submission" date="2019-05" db="EMBL/GenBank/DDBJ databases">
        <title>Draft genome sequence of Nonomuraea zeae DSM 100528.</title>
        <authorList>
            <person name="Saricaoglu S."/>
            <person name="Isik K."/>
        </authorList>
    </citation>
    <scope>NUCLEOTIDE SEQUENCE [LARGE SCALE GENOMIC DNA]</scope>
    <source>
        <strain evidence="9 10">DSM 100528</strain>
    </source>
</reference>
<dbReference type="PANTHER" id="PTHR30572:SF4">
    <property type="entry name" value="ABC TRANSPORTER PERMEASE YTRF"/>
    <property type="match status" value="1"/>
</dbReference>
<comment type="similarity">
    <text evidence="6">Belongs to the ABC-4 integral membrane protein family.</text>
</comment>
<protein>
    <submittedName>
        <fullName evidence="9">FtsX-like permease family protein</fullName>
    </submittedName>
</protein>
<evidence type="ECO:0000256" key="7">
    <source>
        <dbReference type="SAM" id="Phobius"/>
    </source>
</evidence>
<keyword evidence="5 7" id="KW-0472">Membrane</keyword>
<feature type="transmembrane region" description="Helical" evidence="7">
    <location>
        <begin position="118"/>
        <end position="143"/>
    </location>
</feature>
<keyword evidence="4 7" id="KW-1133">Transmembrane helix</keyword>
<organism evidence="9 10">
    <name type="scientific">Nonomuraea zeae</name>
    <dbReference type="NCBI Taxonomy" id="1642303"/>
    <lineage>
        <taxon>Bacteria</taxon>
        <taxon>Bacillati</taxon>
        <taxon>Actinomycetota</taxon>
        <taxon>Actinomycetes</taxon>
        <taxon>Streptosporangiales</taxon>
        <taxon>Streptosporangiaceae</taxon>
        <taxon>Nonomuraea</taxon>
    </lineage>
</organism>
<dbReference type="Proteomes" id="UP000306628">
    <property type="component" value="Unassembled WGS sequence"/>
</dbReference>
<feature type="transmembrane region" description="Helical" evidence="7">
    <location>
        <begin position="398"/>
        <end position="423"/>
    </location>
</feature>
<evidence type="ECO:0000256" key="1">
    <source>
        <dbReference type="ARBA" id="ARBA00004651"/>
    </source>
</evidence>
<dbReference type="RefSeq" id="WP_138693589.1">
    <property type="nucleotide sequence ID" value="NZ_VCKX01000119.1"/>
</dbReference>
<accession>A0A5S4G9F3</accession>
<feature type="transmembrane region" description="Helical" evidence="7">
    <location>
        <begin position="491"/>
        <end position="511"/>
    </location>
</feature>
<name>A0A5S4G9F3_9ACTN</name>
<comment type="caution">
    <text evidence="9">The sequence shown here is derived from an EMBL/GenBank/DDBJ whole genome shotgun (WGS) entry which is preliminary data.</text>
</comment>
<dbReference type="EMBL" id="VCKX01000119">
    <property type="protein sequence ID" value="TMR29469.1"/>
    <property type="molecule type" value="Genomic_DNA"/>
</dbReference>
<gene>
    <name evidence="9" type="ORF">ETD85_32245</name>
</gene>
<dbReference type="PANTHER" id="PTHR30572">
    <property type="entry name" value="MEMBRANE COMPONENT OF TRANSPORTER-RELATED"/>
    <property type="match status" value="1"/>
</dbReference>
<evidence type="ECO:0000256" key="4">
    <source>
        <dbReference type="ARBA" id="ARBA00022989"/>
    </source>
</evidence>
<keyword evidence="3 7" id="KW-0812">Transmembrane</keyword>
<evidence type="ECO:0000256" key="2">
    <source>
        <dbReference type="ARBA" id="ARBA00022475"/>
    </source>
</evidence>
<feature type="transmembrane region" description="Helical" evidence="7">
    <location>
        <begin position="39"/>
        <end position="60"/>
    </location>
</feature>
<dbReference type="OrthoDB" id="3223244at2"/>
<dbReference type="Pfam" id="PF02687">
    <property type="entry name" value="FtsX"/>
    <property type="match status" value="1"/>
</dbReference>
<dbReference type="GO" id="GO:0005886">
    <property type="term" value="C:plasma membrane"/>
    <property type="evidence" value="ECO:0007669"/>
    <property type="project" value="UniProtKB-SubCell"/>
</dbReference>
<evidence type="ECO:0000256" key="3">
    <source>
        <dbReference type="ARBA" id="ARBA00022692"/>
    </source>
</evidence>
<keyword evidence="2" id="KW-1003">Cell membrane</keyword>
<dbReference type="InterPro" id="IPR003838">
    <property type="entry name" value="ABC3_permease_C"/>
</dbReference>
<dbReference type="InterPro" id="IPR050250">
    <property type="entry name" value="Macrolide_Exporter_MacB"/>
</dbReference>
<feature type="transmembrane region" description="Helical" evidence="7">
    <location>
        <begin position="169"/>
        <end position="193"/>
    </location>
</feature>
<evidence type="ECO:0000313" key="10">
    <source>
        <dbReference type="Proteomes" id="UP000306628"/>
    </source>
</evidence>
<keyword evidence="10" id="KW-1185">Reference proteome</keyword>
<evidence type="ECO:0000313" key="9">
    <source>
        <dbReference type="EMBL" id="TMR29469.1"/>
    </source>
</evidence>
<evidence type="ECO:0000256" key="5">
    <source>
        <dbReference type="ARBA" id="ARBA00023136"/>
    </source>
</evidence>
<feature type="transmembrane region" description="Helical" evidence="7">
    <location>
        <begin position="81"/>
        <end position="98"/>
    </location>
</feature>
<evidence type="ECO:0000256" key="6">
    <source>
        <dbReference type="ARBA" id="ARBA00038076"/>
    </source>
</evidence>
<proteinExistence type="inferred from homology"/>
<evidence type="ECO:0000259" key="8">
    <source>
        <dbReference type="Pfam" id="PF02687"/>
    </source>
</evidence>